<dbReference type="Proteomes" id="UP000790709">
    <property type="component" value="Unassembled WGS sequence"/>
</dbReference>
<keyword evidence="2" id="KW-1185">Reference proteome</keyword>
<protein>
    <submittedName>
        <fullName evidence="1">Uncharacterized protein</fullName>
    </submittedName>
</protein>
<name>A0ACB8BJG5_9AGAM</name>
<evidence type="ECO:0000313" key="1">
    <source>
        <dbReference type="EMBL" id="KAH7925520.1"/>
    </source>
</evidence>
<dbReference type="EMBL" id="MU266400">
    <property type="protein sequence ID" value="KAH7925520.1"/>
    <property type="molecule type" value="Genomic_DNA"/>
</dbReference>
<organism evidence="1 2">
    <name type="scientific">Leucogyrophana mollusca</name>
    <dbReference type="NCBI Taxonomy" id="85980"/>
    <lineage>
        <taxon>Eukaryota</taxon>
        <taxon>Fungi</taxon>
        <taxon>Dikarya</taxon>
        <taxon>Basidiomycota</taxon>
        <taxon>Agaricomycotina</taxon>
        <taxon>Agaricomycetes</taxon>
        <taxon>Agaricomycetidae</taxon>
        <taxon>Boletales</taxon>
        <taxon>Boletales incertae sedis</taxon>
        <taxon>Leucogyrophana</taxon>
    </lineage>
</organism>
<sequence length="1266" mass="138925">MLTTWVDRTLLDEEPLLSFCVLRDFETVPARGRKDRTAAVDRFVEDARANSTFLAKAQNWVDLAFSREDDGSIPSGLSVDDDNLLRILFNYYYRLHQNKGNDNEAIIYLTCKRRDLLGASATEQTRSNRPVVETGPREGGVAKSRRGRGGAPTLATRQQKKRKQKQKHTGNSAILISANAEGSGGIDISHTVVDGATAHIDTEARPEGISHPQPFGTEESNSNSQQTSLQSPHNAAPTQPKPIKRKAETQKTPVSTPLESSGEESSLLPSVQDISFSFAESHRPKRIASNHDRLAEMMAKERAYKLNPNDGFEPIPVPAPPRDRQVATRGRKPAVRGTQVGVRGKKPRRSPVSVGHTAPQDIVSPLTVIEAPSSSGGPAPSHAQQSEDSPAPLSASLDPTEAEPSRKSSGRASCAPKRQDGTRKRHSKANREPNLPPRASKRARRSSDVGLSGPGTDEPADQTTYLPAPLGNSPAVERAPALSAIGDASESIATAGASQGPNDVPTTNGASTSGRLGTCGPVALRIPGMESAHISGKRSRSHYEATSGEVEVPRVESLPMAPRLIRSLPRKVSSQRMNPRERDAVISAPQASSHQLTAEGVDHYLKDIAAGALMQSQESMPPIADWTQGEEVEQPFDVIGPDDNATSKPTVEESIVTSERKPRLPGNPPLWAASRQEICESTEYFRSYQGGVYSSKDTVKGYLLSAFSASRDIFHHRGKLIISHGGGKAESTYDLANGDKRHLSADDQEATDISVRALLKTYKDRRPLVLLADDKYVLFPFDLVASGCTYIVLGAYWISHAWAERQPASNERGHVVRYKFAFQWCEEQGHPWWISLDQSVDLAKIPVAPAIEIPPTEDLNLETVPVDSSSRENGQVNGNSLSKHEAIIPEALHGQQSSSKAMQKCSKCSRNSATVYKHGWMCLRPRCSAFWCLQTGERPPIQLEYDEEFLRLLPGRFETLPTLCPPTVANPPDNVTTSYAFSKGWHCSGCGRLSSRFKWEGWECAGCGQHVPVNGRLRQPNEFWHQRPSSTFLHSHVGKKSGIISRLPEPFNYGKGFTNRLTFILPDRRGTIHLILGNPVANEIADSIFREYQTQASKGELKLRRYPLRNHKLRGSLLTNYFSQNTGEPYQYVGGTGNTVSFDEAPSCICQALGLIQDRARLALGRRIPFNEILSAAYMERQKMSFHSDSEKGLGPTVASLSLGSTAFMHFRAHGATKQTQHDLTLILRHGDVLIMEGEGVQKYYEHTVIPMNFRIAATARCISSM</sequence>
<proteinExistence type="predicted"/>
<accession>A0ACB8BJG5</accession>
<evidence type="ECO:0000313" key="2">
    <source>
        <dbReference type="Proteomes" id="UP000790709"/>
    </source>
</evidence>
<gene>
    <name evidence="1" type="ORF">BV22DRAFT_1033889</name>
</gene>
<reference evidence="1" key="1">
    <citation type="journal article" date="2021" name="New Phytol.">
        <title>Evolutionary innovations through gain and loss of genes in the ectomycorrhizal Boletales.</title>
        <authorList>
            <person name="Wu G."/>
            <person name="Miyauchi S."/>
            <person name="Morin E."/>
            <person name="Kuo A."/>
            <person name="Drula E."/>
            <person name="Varga T."/>
            <person name="Kohler A."/>
            <person name="Feng B."/>
            <person name="Cao Y."/>
            <person name="Lipzen A."/>
            <person name="Daum C."/>
            <person name="Hundley H."/>
            <person name="Pangilinan J."/>
            <person name="Johnson J."/>
            <person name="Barry K."/>
            <person name="LaButti K."/>
            <person name="Ng V."/>
            <person name="Ahrendt S."/>
            <person name="Min B."/>
            <person name="Choi I.G."/>
            <person name="Park H."/>
            <person name="Plett J.M."/>
            <person name="Magnuson J."/>
            <person name="Spatafora J.W."/>
            <person name="Nagy L.G."/>
            <person name="Henrissat B."/>
            <person name="Grigoriev I.V."/>
            <person name="Yang Z.L."/>
            <person name="Xu J."/>
            <person name="Martin F.M."/>
        </authorList>
    </citation>
    <scope>NUCLEOTIDE SEQUENCE</scope>
    <source>
        <strain evidence="1">KUC20120723A-06</strain>
    </source>
</reference>
<comment type="caution">
    <text evidence="1">The sequence shown here is derived from an EMBL/GenBank/DDBJ whole genome shotgun (WGS) entry which is preliminary data.</text>
</comment>